<name>A0A137P2N3_CONC2</name>
<dbReference type="Proteomes" id="UP000070444">
    <property type="component" value="Unassembled WGS sequence"/>
</dbReference>
<gene>
    <name evidence="1" type="ORF">CONCODRAFT_79425</name>
</gene>
<dbReference type="EMBL" id="KQ964543">
    <property type="protein sequence ID" value="KXN69218.1"/>
    <property type="molecule type" value="Genomic_DNA"/>
</dbReference>
<dbReference type="OrthoDB" id="10032414at2759"/>
<protein>
    <submittedName>
        <fullName evidence="1">Uncharacterized protein</fullName>
    </submittedName>
</protein>
<evidence type="ECO:0000313" key="1">
    <source>
        <dbReference type="EMBL" id="KXN69218.1"/>
    </source>
</evidence>
<dbReference type="AlphaFoldDB" id="A0A137P2N3"/>
<organism evidence="1 2">
    <name type="scientific">Conidiobolus coronatus (strain ATCC 28846 / CBS 209.66 / NRRL 28638)</name>
    <name type="common">Delacroixia coronata</name>
    <dbReference type="NCBI Taxonomy" id="796925"/>
    <lineage>
        <taxon>Eukaryota</taxon>
        <taxon>Fungi</taxon>
        <taxon>Fungi incertae sedis</taxon>
        <taxon>Zoopagomycota</taxon>
        <taxon>Entomophthoromycotina</taxon>
        <taxon>Entomophthoromycetes</taxon>
        <taxon>Entomophthorales</taxon>
        <taxon>Ancylistaceae</taxon>
        <taxon>Conidiobolus</taxon>
    </lineage>
</organism>
<keyword evidence="2" id="KW-1185">Reference proteome</keyword>
<evidence type="ECO:0000313" key="2">
    <source>
        <dbReference type="Proteomes" id="UP000070444"/>
    </source>
</evidence>
<reference evidence="1 2" key="1">
    <citation type="journal article" date="2015" name="Genome Biol. Evol.">
        <title>Phylogenomic analyses indicate that early fungi evolved digesting cell walls of algal ancestors of land plants.</title>
        <authorList>
            <person name="Chang Y."/>
            <person name="Wang S."/>
            <person name="Sekimoto S."/>
            <person name="Aerts A.L."/>
            <person name="Choi C."/>
            <person name="Clum A."/>
            <person name="LaButti K.M."/>
            <person name="Lindquist E.A."/>
            <person name="Yee Ngan C."/>
            <person name="Ohm R.A."/>
            <person name="Salamov A.A."/>
            <person name="Grigoriev I.V."/>
            <person name="Spatafora J.W."/>
            <person name="Berbee M.L."/>
        </authorList>
    </citation>
    <scope>NUCLEOTIDE SEQUENCE [LARGE SCALE GENOMIC DNA]</scope>
    <source>
        <strain evidence="1 2">NRRL 28638</strain>
    </source>
</reference>
<proteinExistence type="predicted"/>
<accession>A0A137P2N3</accession>
<sequence length="188" mass="20960">MEIAKLYGQDTISLNTIYRRYKRHREGDRSLGDKSTANSKPKFSDGYLIQLIKDNPKFSIADLASASGCSTTTMSRRLKQINDRTKQSKGLLKSTKRAVDMINNELGVTTAAIEVKNEYGQFDIPYRYSISADKINVKAEVPTESARITKIPNGVTTKTTTTAVMSEYGEFNISHHYSISSDNSDDSL</sequence>